<keyword evidence="6" id="KW-0805">Transcription regulation</keyword>
<keyword evidence="4 10" id="KW-0863">Zinc-finger</keyword>
<feature type="compositionally biased region" description="Polar residues" evidence="11">
    <location>
        <begin position="630"/>
        <end position="643"/>
    </location>
</feature>
<dbReference type="GO" id="GO:0048513">
    <property type="term" value="P:animal organ development"/>
    <property type="evidence" value="ECO:0007669"/>
    <property type="project" value="UniProtKB-ARBA"/>
</dbReference>
<reference evidence="14" key="1">
    <citation type="submission" date="2016-11" db="UniProtKB">
        <authorList>
            <consortium name="WormBaseParasite"/>
        </authorList>
    </citation>
    <scope>IDENTIFICATION</scope>
</reference>
<evidence type="ECO:0000256" key="11">
    <source>
        <dbReference type="SAM" id="MobiDB-lite"/>
    </source>
</evidence>
<comment type="subcellular location">
    <subcellularLocation>
        <location evidence="1">Nucleus</location>
    </subcellularLocation>
</comment>
<evidence type="ECO:0000313" key="13">
    <source>
        <dbReference type="Proteomes" id="UP000095284"/>
    </source>
</evidence>
<dbReference type="PROSITE" id="PS00028">
    <property type="entry name" value="ZINC_FINGER_C2H2_1"/>
    <property type="match status" value="5"/>
</dbReference>
<feature type="compositionally biased region" description="Low complexity" evidence="11">
    <location>
        <begin position="149"/>
        <end position="176"/>
    </location>
</feature>
<dbReference type="Gene3D" id="3.30.160.60">
    <property type="entry name" value="Classic Zinc Finger"/>
    <property type="match status" value="4"/>
</dbReference>
<dbReference type="FunFam" id="3.30.160.60:FF:000025">
    <property type="entry name" value="Spalt-like transcription factor 1"/>
    <property type="match status" value="1"/>
</dbReference>
<dbReference type="AlphaFoldDB" id="A0A1I7RYC1"/>
<feature type="region of interest" description="Disordered" evidence="11">
    <location>
        <begin position="127"/>
        <end position="182"/>
    </location>
</feature>
<dbReference type="GO" id="GO:0000981">
    <property type="term" value="F:DNA-binding transcription factor activity, RNA polymerase II-specific"/>
    <property type="evidence" value="ECO:0007669"/>
    <property type="project" value="TreeGrafter"/>
</dbReference>
<dbReference type="GO" id="GO:0048699">
    <property type="term" value="P:generation of neurons"/>
    <property type="evidence" value="ECO:0007669"/>
    <property type="project" value="UniProtKB-ARBA"/>
</dbReference>
<dbReference type="Pfam" id="PF13894">
    <property type="entry name" value="zf-C2H2_4"/>
    <property type="match status" value="1"/>
</dbReference>
<keyword evidence="5" id="KW-0862">Zinc</keyword>
<evidence type="ECO:0000256" key="1">
    <source>
        <dbReference type="ARBA" id="ARBA00004123"/>
    </source>
</evidence>
<feature type="compositionally biased region" description="Polar residues" evidence="11">
    <location>
        <begin position="38"/>
        <end position="57"/>
    </location>
</feature>
<evidence type="ECO:0000256" key="2">
    <source>
        <dbReference type="ARBA" id="ARBA00022723"/>
    </source>
</evidence>
<proteinExistence type="inferred from homology"/>
<dbReference type="FunFam" id="3.30.160.60:FF:002381">
    <property type="entry name" value="Putative spalt protein"/>
    <property type="match status" value="1"/>
</dbReference>
<dbReference type="InterPro" id="IPR036236">
    <property type="entry name" value="Znf_C2H2_sf"/>
</dbReference>
<protein>
    <submittedName>
        <fullName evidence="14">Sal-like protein 3</fullName>
    </submittedName>
</protein>
<organism evidence="13 14">
    <name type="scientific">Bursaphelenchus xylophilus</name>
    <name type="common">Pinewood nematode worm</name>
    <name type="synonym">Aphelenchoides xylophilus</name>
    <dbReference type="NCBI Taxonomy" id="6326"/>
    <lineage>
        <taxon>Eukaryota</taxon>
        <taxon>Metazoa</taxon>
        <taxon>Ecdysozoa</taxon>
        <taxon>Nematoda</taxon>
        <taxon>Chromadorea</taxon>
        <taxon>Rhabditida</taxon>
        <taxon>Tylenchina</taxon>
        <taxon>Tylenchomorpha</taxon>
        <taxon>Aphelenchoidea</taxon>
        <taxon>Aphelenchoididae</taxon>
        <taxon>Bursaphelenchus</taxon>
    </lineage>
</organism>
<feature type="domain" description="C2H2-type" evidence="12">
    <location>
        <begin position="711"/>
        <end position="738"/>
    </location>
</feature>
<keyword evidence="7" id="KW-0804">Transcription</keyword>
<comment type="similarity">
    <text evidence="9">Belongs to the sal C2H2-type zinc-finger protein family.</text>
</comment>
<feature type="compositionally biased region" description="Polar residues" evidence="11">
    <location>
        <begin position="343"/>
        <end position="352"/>
    </location>
</feature>
<dbReference type="SMART" id="SM00355">
    <property type="entry name" value="ZnF_C2H2"/>
    <property type="match status" value="8"/>
</dbReference>
<feature type="compositionally biased region" description="Polar residues" evidence="11">
    <location>
        <begin position="586"/>
        <end position="598"/>
    </location>
</feature>
<feature type="domain" description="C2H2-type" evidence="12">
    <location>
        <begin position="683"/>
        <end position="710"/>
    </location>
</feature>
<feature type="domain" description="C2H2-type" evidence="12">
    <location>
        <begin position="462"/>
        <end position="489"/>
    </location>
</feature>
<feature type="compositionally biased region" description="Polar residues" evidence="11">
    <location>
        <begin position="550"/>
        <end position="569"/>
    </location>
</feature>
<dbReference type="GO" id="GO:0009791">
    <property type="term" value="P:post-embryonic development"/>
    <property type="evidence" value="ECO:0007669"/>
    <property type="project" value="UniProtKB-ARBA"/>
</dbReference>
<dbReference type="GO" id="GO:0001708">
    <property type="term" value="P:cell fate specification"/>
    <property type="evidence" value="ECO:0007669"/>
    <property type="project" value="UniProtKB-ARBA"/>
</dbReference>
<feature type="domain" description="C2H2-type" evidence="12">
    <location>
        <begin position="394"/>
        <end position="421"/>
    </location>
</feature>
<feature type="region of interest" description="Disordered" evidence="11">
    <location>
        <begin position="1"/>
        <end position="91"/>
    </location>
</feature>
<evidence type="ECO:0000256" key="10">
    <source>
        <dbReference type="PROSITE-ProRule" id="PRU00042"/>
    </source>
</evidence>
<dbReference type="GO" id="GO:0005634">
    <property type="term" value="C:nucleus"/>
    <property type="evidence" value="ECO:0007669"/>
    <property type="project" value="UniProtKB-SubCell"/>
</dbReference>
<keyword evidence="3" id="KW-0677">Repeat</keyword>
<dbReference type="InterPro" id="IPR013087">
    <property type="entry name" value="Znf_C2H2_type"/>
</dbReference>
<feature type="compositionally biased region" description="Acidic residues" evidence="11">
    <location>
        <begin position="133"/>
        <end position="143"/>
    </location>
</feature>
<evidence type="ECO:0000256" key="7">
    <source>
        <dbReference type="ARBA" id="ARBA00023163"/>
    </source>
</evidence>
<dbReference type="GO" id="GO:0048646">
    <property type="term" value="P:anatomical structure formation involved in morphogenesis"/>
    <property type="evidence" value="ECO:0007669"/>
    <property type="project" value="UniProtKB-ARBA"/>
</dbReference>
<accession>A0A1I7RYC1</accession>
<dbReference type="SUPFAM" id="SSF57667">
    <property type="entry name" value="beta-beta-alpha zinc fingers"/>
    <property type="match status" value="2"/>
</dbReference>
<dbReference type="eggNOG" id="KOG1074">
    <property type="taxonomic scope" value="Eukaryota"/>
</dbReference>
<dbReference type="GO" id="GO:0061061">
    <property type="term" value="P:muscle structure development"/>
    <property type="evidence" value="ECO:0007669"/>
    <property type="project" value="UniProtKB-ARBA"/>
</dbReference>
<dbReference type="GO" id="GO:0000978">
    <property type="term" value="F:RNA polymerase II cis-regulatory region sequence-specific DNA binding"/>
    <property type="evidence" value="ECO:0007669"/>
    <property type="project" value="TreeGrafter"/>
</dbReference>
<dbReference type="GO" id="GO:0008270">
    <property type="term" value="F:zinc ion binding"/>
    <property type="evidence" value="ECO:0007669"/>
    <property type="project" value="UniProtKB-KW"/>
</dbReference>
<dbReference type="FunFam" id="3.30.160.60:FF:000446">
    <property type="entry name" value="Zinc finger protein"/>
    <property type="match status" value="1"/>
</dbReference>
<dbReference type="PANTHER" id="PTHR23233">
    <property type="entry name" value="SAL-LIKE PROTEIN"/>
    <property type="match status" value="1"/>
</dbReference>
<evidence type="ECO:0000256" key="8">
    <source>
        <dbReference type="ARBA" id="ARBA00023242"/>
    </source>
</evidence>
<evidence type="ECO:0000256" key="4">
    <source>
        <dbReference type="ARBA" id="ARBA00022771"/>
    </source>
</evidence>
<dbReference type="PANTHER" id="PTHR23233:SF84">
    <property type="entry name" value="FI23031P1"/>
    <property type="match status" value="1"/>
</dbReference>
<feature type="domain" description="C2H2-type" evidence="12">
    <location>
        <begin position="422"/>
        <end position="449"/>
    </location>
</feature>
<evidence type="ECO:0000313" key="14">
    <source>
        <dbReference type="WBParaSite" id="BXY_0573800.1"/>
    </source>
</evidence>
<keyword evidence="2" id="KW-0479">Metal-binding</keyword>
<dbReference type="PROSITE" id="PS50157">
    <property type="entry name" value="ZINC_FINGER_C2H2_2"/>
    <property type="match status" value="5"/>
</dbReference>
<feature type="region of interest" description="Disordered" evidence="11">
    <location>
        <begin position="619"/>
        <end position="651"/>
    </location>
</feature>
<evidence type="ECO:0000256" key="9">
    <source>
        <dbReference type="ARBA" id="ARBA00038474"/>
    </source>
</evidence>
<evidence type="ECO:0000256" key="5">
    <source>
        <dbReference type="ARBA" id="ARBA00022833"/>
    </source>
</evidence>
<keyword evidence="8" id="KW-0539">Nucleus</keyword>
<feature type="compositionally biased region" description="Basic and acidic residues" evidence="11">
    <location>
        <begin position="619"/>
        <end position="629"/>
    </location>
</feature>
<dbReference type="Pfam" id="PF00096">
    <property type="entry name" value="zf-C2H2"/>
    <property type="match status" value="3"/>
</dbReference>
<evidence type="ECO:0000256" key="6">
    <source>
        <dbReference type="ARBA" id="ARBA00023015"/>
    </source>
</evidence>
<dbReference type="Proteomes" id="UP000095284">
    <property type="component" value="Unplaced"/>
</dbReference>
<evidence type="ECO:0000259" key="12">
    <source>
        <dbReference type="PROSITE" id="PS50157"/>
    </source>
</evidence>
<dbReference type="FunFam" id="3.30.160.60:FF:000130">
    <property type="entry name" value="Spalt-like transcription factor 4"/>
    <property type="match status" value="1"/>
</dbReference>
<dbReference type="InterPro" id="IPR051565">
    <property type="entry name" value="Sal_C2H2-zinc-finger"/>
</dbReference>
<feature type="region of interest" description="Disordered" evidence="11">
    <location>
        <begin position="270"/>
        <end position="302"/>
    </location>
</feature>
<dbReference type="WBParaSite" id="BXY_0573800.1">
    <property type="protein sequence ID" value="BXY_0573800.1"/>
    <property type="gene ID" value="BXY_0573800"/>
</dbReference>
<feature type="region of interest" description="Disordered" evidence="11">
    <location>
        <begin position="549"/>
        <end position="598"/>
    </location>
</feature>
<sequence length="841" mass="92977">MIEDKMPTAPRRKQAKPQRLPVEESDEEVPSKKECHRSSTPLGFQHSFNSSLDSTLESRLFGSKFDPQGPDNGPALDLSLSGGADSKNPSASLSDLLRLTDNPSGNFLLQTLSPQQLLQFYTAVGSSQPATLEQDEEEEDEIEERNKGLSCLLSPPNSSNEESRNLSATSSSSTSSCPVPECSQQSRSTASALLHISNCHKDQRFIECNDCRERFPSLRHLNGHKCRKDIRSESVPVNEYTHIEGTVRSASVPNISQQWPTIGTSKEEMQEEEMASEMPDRPPVLMNENSSNEKSEGTPKRSLFDFSLNGLMPMGFGKSGLSSFPQPLFPPQIPNFVPPSASTPPRSGNRAGSAQPMLISDDDWESMMEISNIDENEKIRQLVGDKALPTTDPNQCLLCRRILSCKSALQMHYRTHTGERPFKCKICQRAFTTKGNLKTHMGVHRAKHAVRPPGQSIPSLNFQCPICQKRFFSSPHLQSHVQEHMNGARIQNSAPPSLSQFLADRTPELPKSDENEANMMSNPFFQASNLGFLPTNLFNLGLPMMPFHNPMNSESQRQTESVENTSAETNGMPDLEVDDESKRENPVQSDSNLMTEENQTPSFAQLVKERSPEFQKPVFETERKEEEHSVCTTISRESSQGPSTEIKPEKSKIEQDPLQAMQMMYASAEPSPPVRPPIQLSKHQCGVCFKHFSSSSALQIHMRTHTGDKPFKCEVCGRAFTTRGNLKVHMGTHSSQISPSRRGRRIFDYGAETVMRNPFGPLGGVGMPQAPPLGLPVLASLQPLFSAMAAANNGSNEGPVNLFQMLSTVCTICKKICGSMGELHDHIQKDHGDGEIESATA</sequence>
<evidence type="ECO:0000256" key="3">
    <source>
        <dbReference type="ARBA" id="ARBA00022737"/>
    </source>
</evidence>
<feature type="compositionally biased region" description="Basic and acidic residues" evidence="11">
    <location>
        <begin position="291"/>
        <end position="302"/>
    </location>
</feature>
<name>A0A1I7RYC1_BURXY</name>
<feature type="region of interest" description="Disordered" evidence="11">
    <location>
        <begin position="336"/>
        <end position="356"/>
    </location>
</feature>
<dbReference type="GO" id="GO:0000122">
    <property type="term" value="P:negative regulation of transcription by RNA polymerase II"/>
    <property type="evidence" value="ECO:0007669"/>
    <property type="project" value="UniProtKB-ARBA"/>
</dbReference>